<dbReference type="PANTHER" id="PTHR46796:SF6">
    <property type="entry name" value="ARAC SUBFAMILY"/>
    <property type="match status" value="1"/>
</dbReference>
<dbReference type="PANTHER" id="PTHR46796">
    <property type="entry name" value="HTH-TYPE TRANSCRIPTIONAL ACTIVATOR RHAS-RELATED"/>
    <property type="match status" value="1"/>
</dbReference>
<dbReference type="EMBL" id="BOOH01000062">
    <property type="protein sequence ID" value="GIH80642.1"/>
    <property type="molecule type" value="Genomic_DNA"/>
</dbReference>
<proteinExistence type="predicted"/>
<keyword evidence="2" id="KW-0238">DNA-binding</keyword>
<evidence type="ECO:0000256" key="2">
    <source>
        <dbReference type="ARBA" id="ARBA00023125"/>
    </source>
</evidence>
<dbReference type="RefSeq" id="WP_203895061.1">
    <property type="nucleotide sequence ID" value="NZ_BOOH01000062.1"/>
</dbReference>
<dbReference type="GO" id="GO:0043565">
    <property type="term" value="F:sequence-specific DNA binding"/>
    <property type="evidence" value="ECO:0007669"/>
    <property type="project" value="InterPro"/>
</dbReference>
<dbReference type="PROSITE" id="PS01124">
    <property type="entry name" value="HTH_ARAC_FAMILY_2"/>
    <property type="match status" value="1"/>
</dbReference>
<dbReference type="InterPro" id="IPR050204">
    <property type="entry name" value="AraC_XylS_family_regulators"/>
</dbReference>
<evidence type="ECO:0000256" key="1">
    <source>
        <dbReference type="ARBA" id="ARBA00023015"/>
    </source>
</evidence>
<name>A0A8J3W9C3_9ACTN</name>
<dbReference type="GO" id="GO:0003700">
    <property type="term" value="F:DNA-binding transcription factor activity"/>
    <property type="evidence" value="ECO:0007669"/>
    <property type="project" value="InterPro"/>
</dbReference>
<dbReference type="AlphaFoldDB" id="A0A8J3W9C3"/>
<dbReference type="SMART" id="SM00342">
    <property type="entry name" value="HTH_ARAC"/>
    <property type="match status" value="1"/>
</dbReference>
<dbReference type="InterPro" id="IPR035418">
    <property type="entry name" value="AraC-bd_2"/>
</dbReference>
<protein>
    <submittedName>
        <fullName evidence="5">AraC family transcriptional regulator</fullName>
    </submittedName>
</protein>
<dbReference type="Proteomes" id="UP000616724">
    <property type="component" value="Unassembled WGS sequence"/>
</dbReference>
<organism evidence="5 6">
    <name type="scientific">Planobispora longispora</name>
    <dbReference type="NCBI Taxonomy" id="28887"/>
    <lineage>
        <taxon>Bacteria</taxon>
        <taxon>Bacillati</taxon>
        <taxon>Actinomycetota</taxon>
        <taxon>Actinomycetes</taxon>
        <taxon>Streptosporangiales</taxon>
        <taxon>Streptosporangiaceae</taxon>
        <taxon>Planobispora</taxon>
    </lineage>
</organism>
<feature type="domain" description="HTH araC/xylS-type" evidence="4">
    <location>
        <begin position="211"/>
        <end position="312"/>
    </location>
</feature>
<evidence type="ECO:0000256" key="3">
    <source>
        <dbReference type="ARBA" id="ARBA00023163"/>
    </source>
</evidence>
<evidence type="ECO:0000313" key="6">
    <source>
        <dbReference type="Proteomes" id="UP000616724"/>
    </source>
</evidence>
<accession>A0A8J3W9C3</accession>
<dbReference type="Pfam" id="PF14525">
    <property type="entry name" value="AraC_binding_2"/>
    <property type="match status" value="1"/>
</dbReference>
<dbReference type="InterPro" id="IPR009057">
    <property type="entry name" value="Homeodomain-like_sf"/>
</dbReference>
<evidence type="ECO:0000259" key="4">
    <source>
        <dbReference type="PROSITE" id="PS01124"/>
    </source>
</evidence>
<dbReference type="InterPro" id="IPR020449">
    <property type="entry name" value="Tscrpt_reg_AraC-type_HTH"/>
</dbReference>
<dbReference type="Gene3D" id="1.10.10.60">
    <property type="entry name" value="Homeodomain-like"/>
    <property type="match status" value="1"/>
</dbReference>
<sequence>MPMFVSTADRPVEDRAAFWRHTVSQAFGPLELQAEAREGFDGRIVGHTFGPVQMSDVRAVAHVVSRAGRHVLPGGPDHYKLSLLLRGSGVVEQAGRHVVVGPGDLVLYDLARPVRFALEAHHLLALTIPRSAIPLSPAHVASLSGTLLASRNGPGRLTVSFLTALAADGEAAEGPYGVHVGEALVNVVTGAIRERLDGAPPAGGAHAELFERITEWIERNLHRPGLSPEAVARAHHVSVRQLHRIFQAAGTTVAAHVRARRLDHCRRELVSGDPRADRVSVIAARWGFSDPTSFSRAFRRAYGVAPRDYRADRRECEVAPGECRAYGGRAG</sequence>
<evidence type="ECO:0000313" key="5">
    <source>
        <dbReference type="EMBL" id="GIH80642.1"/>
    </source>
</evidence>
<dbReference type="PRINTS" id="PR00032">
    <property type="entry name" value="HTHARAC"/>
</dbReference>
<dbReference type="InterPro" id="IPR018060">
    <property type="entry name" value="HTH_AraC"/>
</dbReference>
<gene>
    <name evidence="5" type="ORF">Plo01_70710</name>
</gene>
<dbReference type="SUPFAM" id="SSF51215">
    <property type="entry name" value="Regulatory protein AraC"/>
    <property type="match status" value="1"/>
</dbReference>
<keyword evidence="6" id="KW-1185">Reference proteome</keyword>
<keyword evidence="3" id="KW-0804">Transcription</keyword>
<keyword evidence="1" id="KW-0805">Transcription regulation</keyword>
<comment type="caution">
    <text evidence="5">The sequence shown here is derived from an EMBL/GenBank/DDBJ whole genome shotgun (WGS) entry which is preliminary data.</text>
</comment>
<reference evidence="5 6" key="1">
    <citation type="submission" date="2021-01" db="EMBL/GenBank/DDBJ databases">
        <title>Whole genome shotgun sequence of Planobispora longispora NBRC 13918.</title>
        <authorList>
            <person name="Komaki H."/>
            <person name="Tamura T."/>
        </authorList>
    </citation>
    <scope>NUCLEOTIDE SEQUENCE [LARGE SCALE GENOMIC DNA]</scope>
    <source>
        <strain evidence="5 6">NBRC 13918</strain>
    </source>
</reference>
<dbReference type="Pfam" id="PF12833">
    <property type="entry name" value="HTH_18"/>
    <property type="match status" value="1"/>
</dbReference>
<dbReference type="InterPro" id="IPR037923">
    <property type="entry name" value="HTH-like"/>
</dbReference>
<dbReference type="SUPFAM" id="SSF46689">
    <property type="entry name" value="Homeodomain-like"/>
    <property type="match status" value="1"/>
</dbReference>